<dbReference type="EMBL" id="GBXM01024612">
    <property type="protein sequence ID" value="JAH83965.1"/>
    <property type="molecule type" value="Transcribed_RNA"/>
</dbReference>
<reference evidence="1" key="2">
    <citation type="journal article" date="2015" name="Fish Shellfish Immunol.">
        <title>Early steps in the European eel (Anguilla anguilla)-Vibrio vulnificus interaction in the gills: Role of the RtxA13 toxin.</title>
        <authorList>
            <person name="Callol A."/>
            <person name="Pajuelo D."/>
            <person name="Ebbesson L."/>
            <person name="Teles M."/>
            <person name="MacKenzie S."/>
            <person name="Amaro C."/>
        </authorList>
    </citation>
    <scope>NUCLEOTIDE SEQUENCE</scope>
</reference>
<reference evidence="1" key="1">
    <citation type="submission" date="2014-11" db="EMBL/GenBank/DDBJ databases">
        <authorList>
            <person name="Amaro Gonzalez C."/>
        </authorList>
    </citation>
    <scope>NUCLEOTIDE SEQUENCE</scope>
</reference>
<accession>A0A0E9W313</accession>
<name>A0A0E9W313_ANGAN</name>
<dbReference type="AlphaFoldDB" id="A0A0E9W313"/>
<protein>
    <submittedName>
        <fullName evidence="1">Uncharacterized protein</fullName>
    </submittedName>
</protein>
<sequence length="17" mass="1870">MTSESIASLEGKPSYRN</sequence>
<proteinExistence type="predicted"/>
<organism evidence="1">
    <name type="scientific">Anguilla anguilla</name>
    <name type="common">European freshwater eel</name>
    <name type="synonym">Muraena anguilla</name>
    <dbReference type="NCBI Taxonomy" id="7936"/>
    <lineage>
        <taxon>Eukaryota</taxon>
        <taxon>Metazoa</taxon>
        <taxon>Chordata</taxon>
        <taxon>Craniata</taxon>
        <taxon>Vertebrata</taxon>
        <taxon>Euteleostomi</taxon>
        <taxon>Actinopterygii</taxon>
        <taxon>Neopterygii</taxon>
        <taxon>Teleostei</taxon>
        <taxon>Anguilliformes</taxon>
        <taxon>Anguillidae</taxon>
        <taxon>Anguilla</taxon>
    </lineage>
</organism>
<evidence type="ECO:0000313" key="1">
    <source>
        <dbReference type="EMBL" id="JAH83965.1"/>
    </source>
</evidence>